<organism evidence="3 4">
    <name type="scientific">Streptomyces poonensis</name>
    <dbReference type="NCBI Taxonomy" id="68255"/>
    <lineage>
        <taxon>Bacteria</taxon>
        <taxon>Bacillati</taxon>
        <taxon>Actinomycetota</taxon>
        <taxon>Actinomycetes</taxon>
        <taxon>Kitasatosporales</taxon>
        <taxon>Streptomycetaceae</taxon>
        <taxon>Streptomyces</taxon>
    </lineage>
</organism>
<dbReference type="InterPro" id="IPR038721">
    <property type="entry name" value="IS701-like_DDE_dom"/>
</dbReference>
<dbReference type="Pfam" id="PF13546">
    <property type="entry name" value="DDE_5"/>
    <property type="match status" value="1"/>
</dbReference>
<dbReference type="SUPFAM" id="SSF110849">
    <property type="entry name" value="ParB/Sulfiredoxin"/>
    <property type="match status" value="1"/>
</dbReference>
<dbReference type="Proteomes" id="UP000622166">
    <property type="component" value="Unassembled WGS sequence"/>
</dbReference>
<proteinExistence type="predicted"/>
<gene>
    <name evidence="3" type="ORF">GCM10010365_71020</name>
</gene>
<feature type="compositionally biased region" description="Polar residues" evidence="1">
    <location>
        <begin position="180"/>
        <end position="190"/>
    </location>
</feature>
<feature type="domain" description="Transposase IS701-like DDE" evidence="2">
    <location>
        <begin position="224"/>
        <end position="467"/>
    </location>
</feature>
<dbReference type="EMBL" id="BMVW01000023">
    <property type="protein sequence ID" value="GGZ39972.1"/>
    <property type="molecule type" value="Genomic_DNA"/>
</dbReference>
<dbReference type="PANTHER" id="PTHR33627:SF1">
    <property type="entry name" value="TRANSPOSASE"/>
    <property type="match status" value="1"/>
</dbReference>
<protein>
    <recommendedName>
        <fullName evidence="2">Transposase IS701-like DDE domain-containing protein</fullName>
    </recommendedName>
</protein>
<reference evidence="3" key="1">
    <citation type="journal article" date="2014" name="Int. J. Syst. Evol. Microbiol.">
        <title>Complete genome sequence of Corynebacterium casei LMG S-19264T (=DSM 44701T), isolated from a smear-ripened cheese.</title>
        <authorList>
            <consortium name="US DOE Joint Genome Institute (JGI-PGF)"/>
            <person name="Walter F."/>
            <person name="Albersmeier A."/>
            <person name="Kalinowski J."/>
            <person name="Ruckert C."/>
        </authorList>
    </citation>
    <scope>NUCLEOTIDE SEQUENCE</scope>
    <source>
        <strain evidence="3">JCM 4815</strain>
    </source>
</reference>
<feature type="region of interest" description="Disordered" evidence="1">
    <location>
        <begin position="158"/>
        <end position="208"/>
    </location>
</feature>
<dbReference type="InterPro" id="IPR036086">
    <property type="entry name" value="ParB/Sulfiredoxin_sf"/>
</dbReference>
<feature type="region of interest" description="Disordered" evidence="1">
    <location>
        <begin position="94"/>
        <end position="115"/>
    </location>
</feature>
<evidence type="ECO:0000259" key="2">
    <source>
        <dbReference type="Pfam" id="PF13546"/>
    </source>
</evidence>
<accession>A0A918UXF4</accession>
<evidence type="ECO:0000313" key="4">
    <source>
        <dbReference type="Proteomes" id="UP000622166"/>
    </source>
</evidence>
<feature type="compositionally biased region" description="Basic and acidic residues" evidence="1">
    <location>
        <begin position="167"/>
        <end position="176"/>
    </location>
</feature>
<evidence type="ECO:0000313" key="3">
    <source>
        <dbReference type="EMBL" id="GGZ39972.1"/>
    </source>
</evidence>
<evidence type="ECO:0000256" key="1">
    <source>
        <dbReference type="SAM" id="MobiDB-lite"/>
    </source>
</evidence>
<comment type="caution">
    <text evidence="3">The sequence shown here is derived from an EMBL/GenBank/DDBJ whole genome shotgun (WGS) entry which is preliminary data.</text>
</comment>
<sequence>MSGRDEGESGEYVEMLSQLSEKLPPIVVHRNTMRVIEGMHRLKAVELRGEQSIDVIFVDGGERDVFVPAGRPINGQDVPSSLAGREAEADRFLTSPAQQSDRGITAATGPAPRVLGPPRGCSTVLDVASAMQAALDGRVRPICMAAVRGITCELVGSQQEETPVRQLPERRPDHPPRASGGQSRPQQYPCVTSEGGSGPQQDHARRGETGPLDITVLDELCDDLFGTLVRRDQRQRARQYLSGLLQTPGRKTIRNIAAFLGGPGTDQRLHHFISDSTWGWEPVRAALAQYVRGVTAPEAWVIRPVVIPKAGLHTVGVSRRFCPNRRKAVHAQQAVGVLAVSEQGSFPVSWRLQIPKEWLEDDQRRSRAALPDNLRAESLGECMAQALLRVPGEHGISDPPALLDGRDMDATQLFRTLCTARFPMLVRIAHGMPLYINDAGLAGCRPHAPQAARQIAEAAKYRRRPIAVLDSGTPKAHMVAAVDVRTPIGSDFRQPPLQLLTINPLGESANDELWVTTLTSMPSASVVRLTKLLGQVDRDLEVMFEQIGIWDFSGRSYPGWHRHVTLASAAHAAKVLAGIGHPSDM</sequence>
<reference evidence="3" key="2">
    <citation type="submission" date="2020-09" db="EMBL/GenBank/DDBJ databases">
        <authorList>
            <person name="Sun Q."/>
            <person name="Ohkuma M."/>
        </authorList>
    </citation>
    <scope>NUCLEOTIDE SEQUENCE</scope>
    <source>
        <strain evidence="3">JCM 4815</strain>
    </source>
</reference>
<dbReference type="InterPro" id="IPR039365">
    <property type="entry name" value="IS701-like"/>
</dbReference>
<name>A0A918UXF4_9ACTN</name>
<keyword evidence="4" id="KW-1185">Reference proteome</keyword>
<dbReference type="AlphaFoldDB" id="A0A918UXF4"/>
<dbReference type="PANTHER" id="PTHR33627">
    <property type="entry name" value="TRANSPOSASE"/>
    <property type="match status" value="1"/>
</dbReference>